<dbReference type="SUPFAM" id="SSF103256">
    <property type="entry name" value="Hypothetical protein TM0160"/>
    <property type="match status" value="1"/>
</dbReference>
<evidence type="ECO:0000313" key="3">
    <source>
        <dbReference type="Proteomes" id="UP000078390"/>
    </source>
</evidence>
<dbReference type="InterPro" id="IPR003729">
    <property type="entry name" value="Bi_nuclease_dom"/>
</dbReference>
<keyword evidence="3" id="KW-1185">Reference proteome</keyword>
<dbReference type="Proteomes" id="UP000078390">
    <property type="component" value="Unassembled WGS sequence"/>
</dbReference>
<comment type="caution">
    <text evidence="2">The sequence shown here is derived from an EMBL/GenBank/DDBJ whole genome shotgun (WGS) entry which is preliminary data.</text>
</comment>
<name>A0A179D6J6_9BACT</name>
<dbReference type="Pfam" id="PF02577">
    <property type="entry name" value="BFN_dom"/>
    <property type="match status" value="1"/>
</dbReference>
<evidence type="ECO:0000259" key="1">
    <source>
        <dbReference type="PROSITE" id="PS51658"/>
    </source>
</evidence>
<dbReference type="InterPro" id="IPR036104">
    <property type="entry name" value="BFN_sf"/>
</dbReference>
<evidence type="ECO:0000313" key="2">
    <source>
        <dbReference type="EMBL" id="OAQ21349.1"/>
    </source>
</evidence>
<accession>A0A179D6J6</accession>
<protein>
    <recommendedName>
        <fullName evidence="1">BFN domain-containing protein</fullName>
    </recommendedName>
</protein>
<dbReference type="PANTHER" id="PTHR15160">
    <property type="entry name" value="VON HIPPEL-LINDAU PROTEIN"/>
    <property type="match status" value="1"/>
</dbReference>
<dbReference type="AlphaFoldDB" id="A0A179D6J6"/>
<dbReference type="OrthoDB" id="9788698at2"/>
<reference evidence="2 3" key="1">
    <citation type="submission" date="2016-04" db="EMBL/GenBank/DDBJ databases">
        <title>Genome analysis of Thermosulfurimonas dismutans, the first thermophilic sulfur-disproportionating bacterium of the phylum Thermodesulfobacteria.</title>
        <authorList>
            <person name="Mardanov A.V."/>
            <person name="Beletsky A.V."/>
            <person name="Kadnikov V.V."/>
            <person name="Slobodkin A.I."/>
            <person name="Ravin N.V."/>
        </authorList>
    </citation>
    <scope>NUCLEOTIDE SEQUENCE [LARGE SCALE GENOMIC DNA]</scope>
    <source>
        <strain evidence="2 3">S95</strain>
    </source>
</reference>
<sequence length="172" mass="19232">MKIKMKIQAVAMDPVTNSPVMILKEEEGERGLPIWIGLLEATAIASKLENIQFPRPMTHDLMKNILDQLGIKISRIEICDLRDNTYYALITLDIDGREIQVDARPSDAVALALRTGAEIYVHEEVLAKSQALAEEAQKKGEEAAATAAGEKDKEKLKDLLERLDPQAFKYKM</sequence>
<dbReference type="STRING" id="999894.TDIS_0570"/>
<dbReference type="Gene3D" id="3.10.690.10">
    <property type="entry name" value="Bifunctional nuclease domain"/>
    <property type="match status" value="1"/>
</dbReference>
<organism evidence="2 3">
    <name type="scientific">Thermosulfurimonas dismutans</name>
    <dbReference type="NCBI Taxonomy" id="999894"/>
    <lineage>
        <taxon>Bacteria</taxon>
        <taxon>Pseudomonadati</taxon>
        <taxon>Thermodesulfobacteriota</taxon>
        <taxon>Thermodesulfobacteria</taxon>
        <taxon>Thermodesulfobacteriales</taxon>
        <taxon>Thermodesulfobacteriaceae</taxon>
        <taxon>Thermosulfurimonas</taxon>
    </lineage>
</organism>
<dbReference type="RefSeq" id="WP_068669095.1">
    <property type="nucleotide sequence ID" value="NZ_LWLG01000002.1"/>
</dbReference>
<dbReference type="PROSITE" id="PS51658">
    <property type="entry name" value="BFN"/>
    <property type="match status" value="1"/>
</dbReference>
<dbReference type="GO" id="GO:0004518">
    <property type="term" value="F:nuclease activity"/>
    <property type="evidence" value="ECO:0007669"/>
    <property type="project" value="InterPro"/>
</dbReference>
<feature type="domain" description="BFN" evidence="1">
    <location>
        <begin position="2"/>
        <end position="133"/>
    </location>
</feature>
<dbReference type="PANTHER" id="PTHR15160:SF1">
    <property type="entry name" value="VON HIPPEL-LINDAU DISEASE TUMOR SUPPRESSOR"/>
    <property type="match status" value="1"/>
</dbReference>
<dbReference type="PATRIC" id="fig|999894.6.peg.570"/>
<proteinExistence type="predicted"/>
<dbReference type="EMBL" id="LWLG01000002">
    <property type="protein sequence ID" value="OAQ21349.1"/>
    <property type="molecule type" value="Genomic_DNA"/>
</dbReference>
<gene>
    <name evidence="2" type="ORF">TDIS_0570</name>
</gene>